<protein>
    <submittedName>
        <fullName evidence="1">Uncharacterized protein</fullName>
    </submittedName>
</protein>
<proteinExistence type="predicted"/>
<dbReference type="AlphaFoldDB" id="A0A2P8CRC5"/>
<evidence type="ECO:0000313" key="2">
    <source>
        <dbReference type="Proteomes" id="UP000240542"/>
    </source>
</evidence>
<reference evidence="1 2" key="1">
    <citation type="submission" date="2018-03" db="EMBL/GenBank/DDBJ databases">
        <title>Genomic Encyclopedia of Archaeal and Bacterial Type Strains, Phase II (KMG-II): from individual species to whole genera.</title>
        <authorList>
            <person name="Goeker M."/>
        </authorList>
    </citation>
    <scope>NUCLEOTIDE SEQUENCE [LARGE SCALE GENOMIC DNA]</scope>
    <source>
        <strain evidence="1 2">DSM 45312</strain>
    </source>
</reference>
<dbReference type="Proteomes" id="UP000240542">
    <property type="component" value="Unassembled WGS sequence"/>
</dbReference>
<dbReference type="OrthoDB" id="4578693at2"/>
<evidence type="ECO:0000313" key="1">
    <source>
        <dbReference type="EMBL" id="PSK87517.1"/>
    </source>
</evidence>
<dbReference type="RefSeq" id="WP_146165702.1">
    <property type="nucleotide sequence ID" value="NZ_PYGA01000031.1"/>
</dbReference>
<comment type="caution">
    <text evidence="1">The sequence shown here is derived from an EMBL/GenBank/DDBJ whole genome shotgun (WGS) entry which is preliminary data.</text>
</comment>
<keyword evidence="2" id="KW-1185">Reference proteome</keyword>
<accession>A0A2P8CRC5</accession>
<organism evidence="1 2">
    <name type="scientific">Murinocardiopsis flavida</name>
    <dbReference type="NCBI Taxonomy" id="645275"/>
    <lineage>
        <taxon>Bacteria</taxon>
        <taxon>Bacillati</taxon>
        <taxon>Actinomycetota</taxon>
        <taxon>Actinomycetes</taxon>
        <taxon>Streptosporangiales</taxon>
        <taxon>Nocardiopsidaceae</taxon>
        <taxon>Murinocardiopsis</taxon>
    </lineage>
</organism>
<sequence length="174" mass="19463">MNTLLLVRSVDDVRSAVENVSDYLVNYRRQFGDESGANRLLGVWIRPELEAGLPVSYAEDTDAAPSQSHTVKAVWIERSFSLAGIWTLCWMDGPALRETPDPFEWQNRILDSLVAGPVPEPGSPEVFVPVFAEGDAVETSMTALRARQPHLITEHWYVHDREHGIVGPLKPTEE</sequence>
<gene>
    <name evidence="1" type="ORF">CLV63_13170</name>
</gene>
<name>A0A2P8CRC5_9ACTN</name>
<dbReference type="EMBL" id="PYGA01000031">
    <property type="protein sequence ID" value="PSK87517.1"/>
    <property type="molecule type" value="Genomic_DNA"/>
</dbReference>